<evidence type="ECO:0000313" key="3">
    <source>
        <dbReference type="Proteomes" id="UP001652621"/>
    </source>
</evidence>
<dbReference type="Pfam" id="PF06477">
    <property type="entry name" value="DUF1091"/>
    <property type="match status" value="1"/>
</dbReference>
<dbReference type="VEuPathDB" id="VectorBase:MDOMA2_004213"/>
<keyword evidence="3" id="KW-1185">Reference proteome</keyword>
<dbReference type="VEuPathDB" id="VectorBase:MDOA002192"/>
<proteinExistence type="predicted"/>
<dbReference type="RefSeq" id="XP_005182522.1">
    <property type="nucleotide sequence ID" value="XM_005182465.3"/>
</dbReference>
<dbReference type="PANTHER" id="PTHR20898:SF1">
    <property type="entry name" value="MD-2-RELATED LIPID-RECOGNITION DOMAIN-CONTAINING PROTEIN"/>
    <property type="match status" value="1"/>
</dbReference>
<dbReference type="PANTHER" id="PTHR20898">
    <property type="entry name" value="DAEDALUS ON 3-RELATED-RELATED"/>
    <property type="match status" value="1"/>
</dbReference>
<protein>
    <submittedName>
        <fullName evidence="4">Uncharacterized protein LOC101895200</fullName>
    </submittedName>
</protein>
<feature type="signal peptide" evidence="1">
    <location>
        <begin position="1"/>
        <end position="22"/>
    </location>
</feature>
<organism evidence="2">
    <name type="scientific">Musca domestica</name>
    <name type="common">House fly</name>
    <dbReference type="NCBI Taxonomy" id="7370"/>
    <lineage>
        <taxon>Eukaryota</taxon>
        <taxon>Metazoa</taxon>
        <taxon>Ecdysozoa</taxon>
        <taxon>Arthropoda</taxon>
        <taxon>Hexapoda</taxon>
        <taxon>Insecta</taxon>
        <taxon>Pterygota</taxon>
        <taxon>Neoptera</taxon>
        <taxon>Endopterygota</taxon>
        <taxon>Diptera</taxon>
        <taxon>Brachycera</taxon>
        <taxon>Muscomorpha</taxon>
        <taxon>Muscoidea</taxon>
        <taxon>Muscidae</taxon>
        <taxon>Musca</taxon>
    </lineage>
</organism>
<evidence type="ECO:0000313" key="4">
    <source>
        <dbReference type="RefSeq" id="XP_005182522.1"/>
    </source>
</evidence>
<dbReference type="KEGG" id="mde:101895200"/>
<dbReference type="Proteomes" id="UP001652621">
    <property type="component" value="Unplaced"/>
</dbReference>
<dbReference type="OrthoDB" id="8031286at2759"/>
<keyword evidence="1" id="KW-0732">Signal</keyword>
<dbReference type="eggNOG" id="ENOG502TCYA">
    <property type="taxonomic scope" value="Eukaryota"/>
</dbReference>
<evidence type="ECO:0000256" key="1">
    <source>
        <dbReference type="SAM" id="SignalP"/>
    </source>
</evidence>
<dbReference type="GeneID" id="101895200"/>
<dbReference type="AlphaFoldDB" id="A0A1I8M810"/>
<evidence type="ECO:0000313" key="2">
    <source>
        <dbReference type="EnsemblMetazoa" id="MDOA002192-PA"/>
    </source>
</evidence>
<dbReference type="SMART" id="SM00697">
    <property type="entry name" value="DM8"/>
    <property type="match status" value="1"/>
</dbReference>
<dbReference type="InterPro" id="IPR010512">
    <property type="entry name" value="DUF1091"/>
</dbReference>
<sequence>MASYSWLVGVVLACLAIVSVQAEKVMRPKFKDVKLWSDDKHISHTIKFDANDPHINYTLDVLQELHDIDFSLQLMATQKLDPSYNLALNTTMNLCRILNWHTKSPIGSIIATFLKEYGNIMEKCPVPKGQYYTHRFWIPEDTSLATLPEIDFNLNFQAFHVDASKQKTMILNDHISGEIVVQDVTNVKPGLLALLPKVPGG</sequence>
<feature type="chain" id="PRO_5044559997" evidence="1">
    <location>
        <begin position="23"/>
        <end position="201"/>
    </location>
</feature>
<dbReference type="EnsemblMetazoa" id="MDOA002192-RA">
    <property type="protein sequence ID" value="MDOA002192-PA"/>
    <property type="gene ID" value="MDOA002192"/>
</dbReference>
<reference evidence="2" key="1">
    <citation type="submission" date="2020-05" db="UniProtKB">
        <authorList>
            <consortium name="EnsemblMetazoa"/>
        </authorList>
    </citation>
    <scope>IDENTIFICATION</scope>
    <source>
        <strain evidence="2">Aabys</strain>
    </source>
</reference>
<name>A0A1I8M810_MUSDO</name>
<gene>
    <name evidence="2" type="primary">101895200</name>
    <name evidence="4" type="synonym">LOC101895200</name>
</gene>
<reference evidence="4" key="2">
    <citation type="submission" date="2025-04" db="UniProtKB">
        <authorList>
            <consortium name="RefSeq"/>
        </authorList>
    </citation>
    <scope>IDENTIFICATION</scope>
    <source>
        <strain evidence="4">Aabys</strain>
    </source>
</reference>
<accession>A0A1I8M810</accession>